<gene>
    <name evidence="1" type="ORF">A6M21_11355</name>
</gene>
<comment type="caution">
    <text evidence="1">The sequence shown here is derived from an EMBL/GenBank/DDBJ whole genome shotgun (WGS) entry which is preliminary data.</text>
</comment>
<evidence type="ECO:0000313" key="1">
    <source>
        <dbReference type="EMBL" id="OAT81209.1"/>
    </source>
</evidence>
<proteinExistence type="predicted"/>
<dbReference type="EMBL" id="LYVF01000166">
    <property type="protein sequence ID" value="OAT81209.1"/>
    <property type="molecule type" value="Genomic_DNA"/>
</dbReference>
<sequence>MAWIHHKLIYRLISPQHIEGPRTGNLQTARGYVHGKVMWDCLTSCLTRQGGRGVGGAAYVQ</sequence>
<reference evidence="1 2" key="1">
    <citation type="submission" date="2016-04" db="EMBL/GenBank/DDBJ databases">
        <authorList>
            <person name="Evans L.H."/>
            <person name="Alamgir A."/>
            <person name="Owens N."/>
            <person name="Weber N.D."/>
            <person name="Virtaneva K."/>
            <person name="Barbian K."/>
            <person name="Babar A."/>
            <person name="Rosenke K."/>
        </authorList>
    </citation>
    <scope>NUCLEOTIDE SEQUENCE [LARGE SCALE GENOMIC DNA]</scope>
    <source>
        <strain evidence="1 2">LMa1</strain>
    </source>
</reference>
<protein>
    <submittedName>
        <fullName evidence="1">Uncharacterized protein</fullName>
    </submittedName>
</protein>
<name>A0A1B7LDM5_9FIRM</name>
<evidence type="ECO:0000313" key="2">
    <source>
        <dbReference type="Proteomes" id="UP000078532"/>
    </source>
</evidence>
<dbReference type="AlphaFoldDB" id="A0A1B7LDM5"/>
<dbReference type="STRING" id="1838280.A6M21_11355"/>
<dbReference type="RefSeq" id="WP_066668921.1">
    <property type="nucleotide sequence ID" value="NZ_LYVF01000166.1"/>
</dbReference>
<accession>A0A1B7LDM5</accession>
<organism evidence="1 2">
    <name type="scientific">Desulfotomaculum copahuensis</name>
    <dbReference type="NCBI Taxonomy" id="1838280"/>
    <lineage>
        <taxon>Bacteria</taxon>
        <taxon>Bacillati</taxon>
        <taxon>Bacillota</taxon>
        <taxon>Clostridia</taxon>
        <taxon>Eubacteriales</taxon>
        <taxon>Desulfotomaculaceae</taxon>
        <taxon>Desulfotomaculum</taxon>
    </lineage>
</organism>
<keyword evidence="2" id="KW-1185">Reference proteome</keyword>
<dbReference type="Proteomes" id="UP000078532">
    <property type="component" value="Unassembled WGS sequence"/>
</dbReference>